<dbReference type="OrthoDB" id="2447909at2759"/>
<comment type="caution">
    <text evidence="1">The sequence shown here is derived from an EMBL/GenBank/DDBJ whole genome shotgun (WGS) entry which is preliminary data.</text>
</comment>
<evidence type="ECO:0000313" key="1">
    <source>
        <dbReference type="EMBL" id="RIB20518.1"/>
    </source>
</evidence>
<organism evidence="1 2">
    <name type="scientific">Gigaspora rosea</name>
    <dbReference type="NCBI Taxonomy" id="44941"/>
    <lineage>
        <taxon>Eukaryota</taxon>
        <taxon>Fungi</taxon>
        <taxon>Fungi incertae sedis</taxon>
        <taxon>Mucoromycota</taxon>
        <taxon>Glomeromycotina</taxon>
        <taxon>Glomeromycetes</taxon>
        <taxon>Diversisporales</taxon>
        <taxon>Gigasporaceae</taxon>
        <taxon>Gigaspora</taxon>
    </lineage>
</organism>
<gene>
    <name evidence="1" type="ORF">C2G38_2179081</name>
</gene>
<keyword evidence="2" id="KW-1185">Reference proteome</keyword>
<protein>
    <submittedName>
        <fullName evidence="1">Uncharacterized protein</fullName>
    </submittedName>
</protein>
<accession>A0A397VFE9</accession>
<sequence>MDVLARTVVSASSKNIKDKKFKDDTQDLMLDLSDKAGGVPDTFFSSRLIHRWPDTFWASDRIIDEIQKILKDSKWSNLFLKIQDPDNRSSSREIMFESQVLHLFNLGGQTFESRRLRENKGAYCWAELRNMDAKVSNELKRRARFG</sequence>
<evidence type="ECO:0000313" key="2">
    <source>
        <dbReference type="Proteomes" id="UP000266673"/>
    </source>
</evidence>
<dbReference type="STRING" id="44941.A0A397VFE9"/>
<dbReference type="EMBL" id="QKWP01000412">
    <property type="protein sequence ID" value="RIB20518.1"/>
    <property type="molecule type" value="Genomic_DNA"/>
</dbReference>
<dbReference type="Proteomes" id="UP000266673">
    <property type="component" value="Unassembled WGS sequence"/>
</dbReference>
<name>A0A397VFE9_9GLOM</name>
<reference evidence="1 2" key="1">
    <citation type="submission" date="2018-06" db="EMBL/GenBank/DDBJ databases">
        <title>Comparative genomics reveals the genomic features of Rhizophagus irregularis, R. cerebriforme, R. diaphanum and Gigaspora rosea, and their symbiotic lifestyle signature.</title>
        <authorList>
            <person name="Morin E."/>
            <person name="San Clemente H."/>
            <person name="Chen E.C.H."/>
            <person name="De La Providencia I."/>
            <person name="Hainaut M."/>
            <person name="Kuo A."/>
            <person name="Kohler A."/>
            <person name="Murat C."/>
            <person name="Tang N."/>
            <person name="Roy S."/>
            <person name="Loubradou J."/>
            <person name="Henrissat B."/>
            <person name="Grigoriev I.V."/>
            <person name="Corradi N."/>
            <person name="Roux C."/>
            <person name="Martin F.M."/>
        </authorList>
    </citation>
    <scope>NUCLEOTIDE SEQUENCE [LARGE SCALE GENOMIC DNA]</scope>
    <source>
        <strain evidence="1 2">DAOM 194757</strain>
    </source>
</reference>
<dbReference type="AlphaFoldDB" id="A0A397VFE9"/>
<proteinExistence type="predicted"/>